<organism evidence="8">
    <name type="scientific">Zeugodacus cucurbitae</name>
    <name type="common">Melon fruit fly</name>
    <name type="synonym">Bactrocera cucurbitae</name>
    <dbReference type="NCBI Taxonomy" id="28588"/>
    <lineage>
        <taxon>Eukaryota</taxon>
        <taxon>Metazoa</taxon>
        <taxon>Ecdysozoa</taxon>
        <taxon>Arthropoda</taxon>
        <taxon>Hexapoda</taxon>
        <taxon>Insecta</taxon>
        <taxon>Pterygota</taxon>
        <taxon>Neoptera</taxon>
        <taxon>Endopterygota</taxon>
        <taxon>Diptera</taxon>
        <taxon>Brachycera</taxon>
        <taxon>Muscomorpha</taxon>
        <taxon>Tephritoidea</taxon>
        <taxon>Tephritidae</taxon>
        <taxon>Zeugodacus</taxon>
        <taxon>Zeugodacus</taxon>
    </lineage>
</organism>
<reference evidence="8" key="2">
    <citation type="journal article" date="2015" name="Gigascience">
        <title>Reconstructing a comprehensive transcriptome assembly of a white-pupal translocated strain of the pest fruit fly Bactrocera cucurbitae.</title>
        <authorList>
            <person name="Sim S.B."/>
            <person name="Calla B."/>
            <person name="Hall B."/>
            <person name="DeRego T."/>
            <person name="Geib S.M."/>
        </authorList>
    </citation>
    <scope>NUCLEOTIDE SEQUENCE</scope>
</reference>
<dbReference type="EMBL" id="GBXI01006354">
    <property type="protein sequence ID" value="JAD07938.1"/>
    <property type="molecule type" value="Transcribed_RNA"/>
</dbReference>
<dbReference type="Gene3D" id="3.90.1150.210">
    <property type="entry name" value="F-actin capping protein, beta subunit"/>
    <property type="match status" value="1"/>
</dbReference>
<dbReference type="InterPro" id="IPR017865">
    <property type="entry name" value="F-actin_cap_asu_CS"/>
</dbReference>
<dbReference type="InterPro" id="IPR002189">
    <property type="entry name" value="CapZ_alpha"/>
</dbReference>
<dbReference type="AlphaFoldDB" id="A0A0A1WRX5"/>
<comment type="subunit">
    <text evidence="5">Component of the F-actin capping complex, composed of a heterodimer of an alpha and a beta subunit.</text>
</comment>
<reference evidence="8" key="1">
    <citation type="submission" date="2014-11" db="EMBL/GenBank/DDBJ databases">
        <authorList>
            <person name="Geib S."/>
        </authorList>
    </citation>
    <scope>NUCLEOTIDE SEQUENCE</scope>
</reference>
<evidence type="ECO:0000256" key="2">
    <source>
        <dbReference type="ARBA" id="ARBA00014038"/>
    </source>
</evidence>
<evidence type="ECO:0000256" key="4">
    <source>
        <dbReference type="ARBA" id="ARBA00023203"/>
    </source>
</evidence>
<dbReference type="PANTHER" id="PTHR10653:SF0">
    <property type="entry name" value="F-ACTIN-CAPPING PROTEIN SUBUNIT ALPHA"/>
    <property type="match status" value="1"/>
</dbReference>
<evidence type="ECO:0000256" key="3">
    <source>
        <dbReference type="ARBA" id="ARBA00022467"/>
    </source>
</evidence>
<dbReference type="GO" id="GO:0051015">
    <property type="term" value="F:actin filament binding"/>
    <property type="evidence" value="ECO:0007669"/>
    <property type="project" value="TreeGrafter"/>
</dbReference>
<proteinExistence type="inferred from homology"/>
<comment type="similarity">
    <text evidence="1 6">Belongs to the F-actin-capping protein alpha subunit family.</text>
</comment>
<name>A0A0A1WRX5_ZEUCU</name>
<dbReference type="OrthoDB" id="340550at2759"/>
<evidence type="ECO:0000313" key="8">
    <source>
        <dbReference type="EMBL" id="JAD01193.1"/>
    </source>
</evidence>
<dbReference type="InterPro" id="IPR037282">
    <property type="entry name" value="CapZ_alpha/beta"/>
</dbReference>
<dbReference type="PROSITE" id="PS00748">
    <property type="entry name" value="F_ACTIN_CAPPING_A_1"/>
    <property type="match status" value="1"/>
</dbReference>
<evidence type="ECO:0000256" key="1">
    <source>
        <dbReference type="ARBA" id="ARBA00010479"/>
    </source>
</evidence>
<dbReference type="SUPFAM" id="SSF90096">
    <property type="entry name" value="Subunits of heterodimeric actin filament capping protein Capz"/>
    <property type="match status" value="1"/>
</dbReference>
<feature type="coiled-coil region" evidence="7">
    <location>
        <begin position="218"/>
        <end position="245"/>
    </location>
</feature>
<dbReference type="FunFam" id="3.30.1140.60:FF:000001">
    <property type="entry name" value="F-actin-capping protein subunit alpha"/>
    <property type="match status" value="1"/>
</dbReference>
<dbReference type="PANTHER" id="PTHR10653">
    <property type="entry name" value="F-ACTIN-CAPPING PROTEIN SUBUNIT ALPHA"/>
    <property type="match status" value="1"/>
</dbReference>
<evidence type="ECO:0000256" key="7">
    <source>
        <dbReference type="SAM" id="Coils"/>
    </source>
</evidence>
<keyword evidence="3 6" id="KW-0117">Actin capping</keyword>
<dbReference type="InterPro" id="IPR042489">
    <property type="entry name" value="CapZ_alpha_1"/>
</dbReference>
<comment type="subunit">
    <text evidence="6">Heterodimer of an alpha and a beta subunit.</text>
</comment>
<dbReference type="InterPro" id="IPR042276">
    <property type="entry name" value="CapZ_alpha/beta_2"/>
</dbReference>
<dbReference type="PRINTS" id="PR00191">
    <property type="entry name" value="FACTINCAPA"/>
</dbReference>
<gene>
    <name evidence="8" type="primary">cpa_1</name>
    <name evidence="9" type="synonym">cpa_0</name>
    <name evidence="8" type="ORF">g.44952</name>
    <name evidence="9" type="ORF">g.44957</name>
</gene>
<dbReference type="Pfam" id="PF01267">
    <property type="entry name" value="F-actin_cap_A"/>
    <property type="match status" value="1"/>
</dbReference>
<dbReference type="GO" id="GO:0008290">
    <property type="term" value="C:F-actin capping protein complex"/>
    <property type="evidence" value="ECO:0007669"/>
    <property type="project" value="UniProtKB-UniRule"/>
</dbReference>
<accession>A0A0A1WRX5</accession>
<evidence type="ECO:0000313" key="9">
    <source>
        <dbReference type="EMBL" id="JAD07938.1"/>
    </source>
</evidence>
<dbReference type="GO" id="GO:0051016">
    <property type="term" value="P:barbed-end actin filament capping"/>
    <property type="evidence" value="ECO:0007669"/>
    <property type="project" value="UniProtKB-UniRule"/>
</dbReference>
<dbReference type="GO" id="GO:0030863">
    <property type="term" value="C:cortical cytoskeleton"/>
    <property type="evidence" value="ECO:0007669"/>
    <property type="project" value="TreeGrafter"/>
</dbReference>
<dbReference type="FunFam" id="3.90.1150.210:FF:000003">
    <property type="entry name" value="F-actin-capping protein subunit alpha"/>
    <property type="match status" value="1"/>
</dbReference>
<comment type="function">
    <text evidence="6">F-actin-capping proteins bind in a Ca(2+)-independent manner to the fast growing ends of actin filaments (barbed end) thereby blocking the exchange of subunits at these ends. Unlike other capping proteins (such as gelsolin and severin), these proteins do not sever actin filaments.</text>
</comment>
<evidence type="ECO:0000256" key="5">
    <source>
        <dbReference type="ARBA" id="ARBA00044965"/>
    </source>
</evidence>
<evidence type="ECO:0000256" key="6">
    <source>
        <dbReference type="RuleBase" id="RU365077"/>
    </source>
</evidence>
<dbReference type="CTD" id="37387"/>
<protein>
    <recommendedName>
        <fullName evidence="2 6">F-actin-capping protein subunit alpha</fullName>
    </recommendedName>
</protein>
<keyword evidence="7" id="KW-0175">Coiled coil</keyword>
<dbReference type="GeneID" id="105221389"/>
<keyword evidence="4 6" id="KW-0009">Actin-binding</keyword>
<dbReference type="EMBL" id="GBXI01013099">
    <property type="protein sequence ID" value="JAD01193.1"/>
    <property type="molecule type" value="Transcribed_RNA"/>
</dbReference>
<dbReference type="PROSITE" id="PS00749">
    <property type="entry name" value="F_ACTIN_CAPPING_A_2"/>
    <property type="match status" value="1"/>
</dbReference>
<dbReference type="GO" id="GO:0030036">
    <property type="term" value="P:actin cytoskeleton organization"/>
    <property type="evidence" value="ECO:0007669"/>
    <property type="project" value="TreeGrafter"/>
</dbReference>
<dbReference type="Gene3D" id="3.30.1140.60">
    <property type="entry name" value="F-actin capping protein, alpha subunit"/>
    <property type="match status" value="1"/>
</dbReference>
<sequence>MEQTQISDAEKVRIVSDFIMHAPPGEFNEVFTDVRQLLNNDALLKEGASHAFALYNKEQLTPVHIEASEYNAIISEHNDLGNGRFYDPRTKQSFKFDHLRKEASDYQDMEPDATAEPWRAALDLETINYTNSHYRNGVSSVFGKTQGGQITLTVCIEDHQFQPKNYWNGRWRSQWSVTLQPGNGNAELKGVLKLQVHYYEDGNVQLVSTKEFRESVVVSNEQQVAKEVIRLIEEAENEYQLAISENYQTMSDTTFKAMRRLLPITRTKIDWGKIVTYSIGKELKTQ</sequence>